<keyword evidence="2" id="KW-1185">Reference proteome</keyword>
<dbReference type="OrthoDB" id="2382245at2"/>
<evidence type="ECO:0000313" key="2">
    <source>
        <dbReference type="Proteomes" id="UP000075670"/>
    </source>
</evidence>
<proteinExistence type="predicted"/>
<gene>
    <name evidence="1" type="ORF">MOMUL_11070</name>
</gene>
<dbReference type="RefSeq" id="WP_084785488.1">
    <property type="nucleotide sequence ID" value="NZ_LTBC01000003.1"/>
</dbReference>
<sequence length="55" mass="6545">MEVKCTLCGRKEEITKVHKDYRKLARDKNAVYTCETCRARLRYQALQAQKEEKPL</sequence>
<dbReference type="AlphaFoldDB" id="A0A151AXY7"/>
<accession>A0A151AXY7</accession>
<protein>
    <recommendedName>
        <fullName evidence="3">DUF2197 domain-containing protein</fullName>
    </recommendedName>
</protein>
<reference evidence="1 2" key="1">
    <citation type="submission" date="2016-02" db="EMBL/GenBank/DDBJ databases">
        <title>Genome sequence of Moorella mulderi DSM 14980.</title>
        <authorList>
            <person name="Poehlein A."/>
            <person name="Daniel R."/>
        </authorList>
    </citation>
    <scope>NUCLEOTIDE SEQUENCE [LARGE SCALE GENOMIC DNA]</scope>
    <source>
        <strain evidence="1 2">DSM 14980</strain>
    </source>
</reference>
<dbReference type="Proteomes" id="UP000075670">
    <property type="component" value="Unassembled WGS sequence"/>
</dbReference>
<dbReference type="InterPro" id="IPR019241">
    <property type="entry name" value="DUF2197"/>
</dbReference>
<evidence type="ECO:0000313" key="1">
    <source>
        <dbReference type="EMBL" id="KYH32506.1"/>
    </source>
</evidence>
<evidence type="ECO:0008006" key="3">
    <source>
        <dbReference type="Google" id="ProtNLM"/>
    </source>
</evidence>
<name>A0A151AXY7_9FIRM</name>
<dbReference type="EMBL" id="LTBC01000003">
    <property type="protein sequence ID" value="KYH32506.1"/>
    <property type="molecule type" value="Genomic_DNA"/>
</dbReference>
<organism evidence="1 2">
    <name type="scientific">Moorella mulderi DSM 14980</name>
    <dbReference type="NCBI Taxonomy" id="1122241"/>
    <lineage>
        <taxon>Bacteria</taxon>
        <taxon>Bacillati</taxon>
        <taxon>Bacillota</taxon>
        <taxon>Clostridia</taxon>
        <taxon>Neomoorellales</taxon>
        <taxon>Neomoorellaceae</taxon>
        <taxon>Neomoorella</taxon>
    </lineage>
</organism>
<dbReference type="Pfam" id="PF09963">
    <property type="entry name" value="DUF2197"/>
    <property type="match status" value="1"/>
</dbReference>
<dbReference type="PATRIC" id="fig|1122241.3.peg.1166"/>
<comment type="caution">
    <text evidence="1">The sequence shown here is derived from an EMBL/GenBank/DDBJ whole genome shotgun (WGS) entry which is preliminary data.</text>
</comment>